<evidence type="ECO:0000256" key="1">
    <source>
        <dbReference type="SAM" id="MobiDB-lite"/>
    </source>
</evidence>
<accession>U1GLQ3</accession>
<feature type="compositionally biased region" description="Polar residues" evidence="1">
    <location>
        <begin position="434"/>
        <end position="443"/>
    </location>
</feature>
<sequence>MTGAIGNASKAVPNKQGQGCTSCTTLTGERSIGIARHDNDLLPSVNLGSPLPPDMEMYNSAQADDQSVSPVENVQFEQVGPNDFPSSSGYMTPSKIPVQGAGCQNRAFLIPESFRESNPRVSIPVQTSQVLQQHHLPILVRCVSFSESCQPWSASFSAEDALCMPDNVTPVPVATWNGNLEKWQQPLQEFPPGLDHDDPWSSLGHHPISSPILVKNTHPHHEGYGSILKAQDDDANVGTITQHQKLNGLPGNIYEHTADENFEGLASFAASKSNPSTFIAASDCWSSDPSAAPSPKPPPSAQPHVARSLPGGTQFDFDSRTGQQLTASRAKRRQSKEEKASSQRIRRRGGPCDICRHGHRKCDPSHPKPGSLSSSKLGPGRKAKNQWHSKVNIAEGNISKPGMQRSKLVRSGDHGGAASQPCHESKGSYLPRGPTSSNRTSPPGNFPASQSSVLSDSSFFPFGSVAPPDQHAVTPLPMRAASPNPFGVEEMCGSTDTSLLPHSHSESAHTRETPPSSVDYSSLWGNMDDEAPSVDHLNTHRYSYVSLEQVELPASIFAGLDVDFTSFEMDIIGAGEQFIGSSVTPTSIRQASQSTIPSL</sequence>
<name>U1GLQ3_ENDPU</name>
<dbReference type="Proteomes" id="UP000019373">
    <property type="component" value="Unassembled WGS sequence"/>
</dbReference>
<dbReference type="GeneID" id="19243989"/>
<organism evidence="2 3">
    <name type="scientific">Endocarpon pusillum (strain Z07020 / HMAS-L-300199)</name>
    <name type="common">Lichen-forming fungus</name>
    <dbReference type="NCBI Taxonomy" id="1263415"/>
    <lineage>
        <taxon>Eukaryota</taxon>
        <taxon>Fungi</taxon>
        <taxon>Dikarya</taxon>
        <taxon>Ascomycota</taxon>
        <taxon>Pezizomycotina</taxon>
        <taxon>Eurotiomycetes</taxon>
        <taxon>Chaetothyriomycetidae</taxon>
        <taxon>Verrucariales</taxon>
        <taxon>Verrucariaceae</taxon>
        <taxon>Endocarpon</taxon>
    </lineage>
</organism>
<dbReference type="HOGENOM" id="CLU_455625_0_0_1"/>
<evidence type="ECO:0000313" key="3">
    <source>
        <dbReference type="Proteomes" id="UP000019373"/>
    </source>
</evidence>
<protein>
    <recommendedName>
        <fullName evidence="4">Zn(2)-C6 fungal-type domain-containing protein</fullName>
    </recommendedName>
</protein>
<dbReference type="EMBL" id="KE720974">
    <property type="protein sequence ID" value="ERF73138.1"/>
    <property type="molecule type" value="Genomic_DNA"/>
</dbReference>
<feature type="region of interest" description="Disordered" evidence="1">
    <location>
        <begin position="484"/>
        <end position="516"/>
    </location>
</feature>
<proteinExistence type="predicted"/>
<feature type="region of interest" description="Disordered" evidence="1">
    <location>
        <begin position="1"/>
        <end position="20"/>
    </location>
</feature>
<dbReference type="AlphaFoldDB" id="U1GLQ3"/>
<feature type="region of interest" description="Disordered" evidence="1">
    <location>
        <begin position="284"/>
        <end position="452"/>
    </location>
</feature>
<evidence type="ECO:0008006" key="4">
    <source>
        <dbReference type="Google" id="ProtNLM"/>
    </source>
</evidence>
<dbReference type="RefSeq" id="XP_007801219.1">
    <property type="nucleotide sequence ID" value="XM_007803028.1"/>
</dbReference>
<dbReference type="OrthoDB" id="10342892at2759"/>
<feature type="compositionally biased region" description="Pro residues" evidence="1">
    <location>
        <begin position="292"/>
        <end position="301"/>
    </location>
</feature>
<keyword evidence="3" id="KW-1185">Reference proteome</keyword>
<evidence type="ECO:0000313" key="2">
    <source>
        <dbReference type="EMBL" id="ERF73138.1"/>
    </source>
</evidence>
<gene>
    <name evidence="2" type="ORF">EPUS_09156</name>
</gene>
<reference evidence="3" key="1">
    <citation type="journal article" date="2014" name="BMC Genomics">
        <title>Genome characteristics reveal the impact of lichenization on lichen-forming fungus Endocarpon pusillum Hedwig (Verrucariales, Ascomycota).</title>
        <authorList>
            <person name="Wang Y.-Y."/>
            <person name="Liu B."/>
            <person name="Zhang X.-Y."/>
            <person name="Zhou Q.-M."/>
            <person name="Zhang T."/>
            <person name="Li H."/>
            <person name="Yu Y.-F."/>
            <person name="Zhang X.-L."/>
            <person name="Hao X.-Y."/>
            <person name="Wang M."/>
            <person name="Wang L."/>
            <person name="Wei J.-C."/>
        </authorList>
    </citation>
    <scope>NUCLEOTIDE SEQUENCE [LARGE SCALE GENOMIC DNA]</scope>
    <source>
        <strain evidence="3">Z07020 / HMAS-L-300199</strain>
    </source>
</reference>
<feature type="compositionally biased region" description="Basic and acidic residues" evidence="1">
    <location>
        <begin position="503"/>
        <end position="512"/>
    </location>
</feature>
<feature type="compositionally biased region" description="Low complexity" evidence="1">
    <location>
        <begin position="368"/>
        <end position="378"/>
    </location>
</feature>